<keyword evidence="10" id="KW-1185">Reference proteome</keyword>
<feature type="compositionally biased region" description="Polar residues" evidence="6">
    <location>
        <begin position="341"/>
        <end position="350"/>
    </location>
</feature>
<dbReference type="InterPro" id="IPR049326">
    <property type="entry name" value="Rhodopsin_dom_fungi"/>
</dbReference>
<evidence type="ECO:0000259" key="8">
    <source>
        <dbReference type="Pfam" id="PF20684"/>
    </source>
</evidence>
<evidence type="ECO:0000313" key="10">
    <source>
        <dbReference type="Proteomes" id="UP000240883"/>
    </source>
</evidence>
<dbReference type="Proteomes" id="UP000240883">
    <property type="component" value="Unassembled WGS sequence"/>
</dbReference>
<dbReference type="OrthoDB" id="444631at2759"/>
<feature type="transmembrane region" description="Helical" evidence="7">
    <location>
        <begin position="43"/>
        <end position="64"/>
    </location>
</feature>
<proteinExistence type="inferred from homology"/>
<dbReference type="STRING" id="1448308.A0A2T2P1H0"/>
<protein>
    <recommendedName>
        <fullName evidence="8">Rhodopsin domain-containing protein</fullName>
    </recommendedName>
</protein>
<sequence length="350" mass="38527">MATLGDSSLTDGLTAEVLVALKDFPLAFPPEGITADFENRQFYGYQILITGCVLLFILTMFLVVRTYAKLVIFKQTTIDDYIYWISWPAGAIYIIVAIVVMGSPGGIFGYHAWDVRLGEVTVRSMMNARTLSILYGPLQWLQKLTLFSMLLNIFAPVRWLKPAVYAGAVISGLVYISNSIVSGVYCGPRGGSDLVAYLKGLGSPECAGNGIVMQHGIGTGAMTVLLDFYILCLPLPSIGNLRISRKKKIGVFMVFLAGLGACVCGILTLWYRIKYSKTRDPTYTLVPITTVCILEIAVGLMIPCTAPFVRIYRHYSDKEVKGEQTRTPESRSFNESDNSSKKLVSQDSML</sequence>
<feature type="transmembrane region" description="Helical" evidence="7">
    <location>
        <begin position="85"/>
        <end position="113"/>
    </location>
</feature>
<dbReference type="EMBL" id="KZ678131">
    <property type="protein sequence ID" value="PSN71524.1"/>
    <property type="molecule type" value="Genomic_DNA"/>
</dbReference>
<name>A0A2T2P1H0_CORCC</name>
<evidence type="ECO:0000256" key="7">
    <source>
        <dbReference type="SAM" id="Phobius"/>
    </source>
</evidence>
<evidence type="ECO:0000256" key="6">
    <source>
        <dbReference type="SAM" id="MobiDB-lite"/>
    </source>
</evidence>
<dbReference type="AlphaFoldDB" id="A0A2T2P1H0"/>
<dbReference type="PANTHER" id="PTHR33048:SF158">
    <property type="entry name" value="MEMBRANE PROTEIN PTH11-LIKE, PUTATIVE-RELATED"/>
    <property type="match status" value="1"/>
</dbReference>
<evidence type="ECO:0000256" key="2">
    <source>
        <dbReference type="ARBA" id="ARBA00022692"/>
    </source>
</evidence>
<feature type="transmembrane region" description="Helical" evidence="7">
    <location>
        <begin position="285"/>
        <end position="309"/>
    </location>
</feature>
<dbReference type="InterPro" id="IPR052337">
    <property type="entry name" value="SAT4-like"/>
</dbReference>
<reference evidence="9 10" key="1">
    <citation type="journal article" date="2018" name="Front. Microbiol.">
        <title>Genome-Wide Analysis of Corynespora cassiicola Leaf Fall Disease Putative Effectors.</title>
        <authorList>
            <person name="Lopez D."/>
            <person name="Ribeiro S."/>
            <person name="Label P."/>
            <person name="Fumanal B."/>
            <person name="Venisse J.S."/>
            <person name="Kohler A."/>
            <person name="de Oliveira R.R."/>
            <person name="Labutti K."/>
            <person name="Lipzen A."/>
            <person name="Lail K."/>
            <person name="Bauer D."/>
            <person name="Ohm R.A."/>
            <person name="Barry K.W."/>
            <person name="Spatafora J."/>
            <person name="Grigoriev I.V."/>
            <person name="Martin F.M."/>
            <person name="Pujade-Renaud V."/>
        </authorList>
    </citation>
    <scope>NUCLEOTIDE SEQUENCE [LARGE SCALE GENOMIC DNA]</scope>
    <source>
        <strain evidence="9 10">Philippines</strain>
    </source>
</reference>
<dbReference type="GO" id="GO:0016020">
    <property type="term" value="C:membrane"/>
    <property type="evidence" value="ECO:0007669"/>
    <property type="project" value="UniProtKB-SubCell"/>
</dbReference>
<accession>A0A2T2P1H0</accession>
<evidence type="ECO:0000256" key="5">
    <source>
        <dbReference type="ARBA" id="ARBA00038359"/>
    </source>
</evidence>
<evidence type="ECO:0000256" key="3">
    <source>
        <dbReference type="ARBA" id="ARBA00022989"/>
    </source>
</evidence>
<comment type="similarity">
    <text evidence="5">Belongs to the SAT4 family.</text>
</comment>
<feature type="compositionally biased region" description="Basic and acidic residues" evidence="6">
    <location>
        <begin position="322"/>
        <end position="340"/>
    </location>
</feature>
<comment type="subcellular location">
    <subcellularLocation>
        <location evidence="1">Membrane</location>
        <topology evidence="1">Multi-pass membrane protein</topology>
    </subcellularLocation>
</comment>
<feature type="transmembrane region" description="Helical" evidence="7">
    <location>
        <begin position="249"/>
        <end position="273"/>
    </location>
</feature>
<keyword evidence="2 7" id="KW-0812">Transmembrane</keyword>
<feature type="domain" description="Rhodopsin" evidence="8">
    <location>
        <begin position="64"/>
        <end position="306"/>
    </location>
</feature>
<evidence type="ECO:0000256" key="4">
    <source>
        <dbReference type="ARBA" id="ARBA00023136"/>
    </source>
</evidence>
<gene>
    <name evidence="9" type="ORF">BS50DRAFT_570861</name>
</gene>
<feature type="transmembrane region" description="Helical" evidence="7">
    <location>
        <begin position="163"/>
        <end position="185"/>
    </location>
</feature>
<evidence type="ECO:0000256" key="1">
    <source>
        <dbReference type="ARBA" id="ARBA00004141"/>
    </source>
</evidence>
<evidence type="ECO:0000313" key="9">
    <source>
        <dbReference type="EMBL" id="PSN71524.1"/>
    </source>
</evidence>
<dbReference type="PANTHER" id="PTHR33048">
    <property type="entry name" value="PTH11-LIKE INTEGRAL MEMBRANE PROTEIN (AFU_ORTHOLOGUE AFUA_5G11245)"/>
    <property type="match status" value="1"/>
</dbReference>
<keyword evidence="4 7" id="KW-0472">Membrane</keyword>
<dbReference type="Pfam" id="PF20684">
    <property type="entry name" value="Fung_rhodopsin"/>
    <property type="match status" value="1"/>
</dbReference>
<feature type="transmembrane region" description="Helical" evidence="7">
    <location>
        <begin position="133"/>
        <end position="151"/>
    </location>
</feature>
<feature type="transmembrane region" description="Helical" evidence="7">
    <location>
        <begin position="217"/>
        <end position="237"/>
    </location>
</feature>
<feature type="region of interest" description="Disordered" evidence="6">
    <location>
        <begin position="322"/>
        <end position="350"/>
    </location>
</feature>
<keyword evidence="3 7" id="KW-1133">Transmembrane helix</keyword>
<organism evidence="9 10">
    <name type="scientific">Corynespora cassiicola Philippines</name>
    <dbReference type="NCBI Taxonomy" id="1448308"/>
    <lineage>
        <taxon>Eukaryota</taxon>
        <taxon>Fungi</taxon>
        <taxon>Dikarya</taxon>
        <taxon>Ascomycota</taxon>
        <taxon>Pezizomycotina</taxon>
        <taxon>Dothideomycetes</taxon>
        <taxon>Pleosporomycetidae</taxon>
        <taxon>Pleosporales</taxon>
        <taxon>Corynesporascaceae</taxon>
        <taxon>Corynespora</taxon>
    </lineage>
</organism>